<feature type="region of interest" description="Disordered" evidence="1">
    <location>
        <begin position="361"/>
        <end position="416"/>
    </location>
</feature>
<dbReference type="Proteomes" id="UP000521872">
    <property type="component" value="Unassembled WGS sequence"/>
</dbReference>
<sequence>MAFSSSNMVPASISQAINFLTRPLILTQTPKMINCLKSILRSTLGAQFDPAREARLVLSFSASSLPATPILGACIATGIRWAEWMQLLSNRDFDMIIEARSVFVKYLGAKPQVVLIWADAVPSIQIQQSILTRPALDLPQVPISKLGQQQSAKAVQASLRATVDSALARAQTRTLTLAQQLLQCDEQNEADEIFSMISKSTFQSMIISPTPTRETFDIALPTTTFTPAMTMPTLTTSFTSAFPSPLSSPEALVSASPSTSDSSRPSSRSSNFSTYSFSDDDSATSVSSVESSFDFLASTKPCATVTGSKPISARTPAFVPRRLRSQPQAPQVIVDNTRKEPTKYLYQGGVSTVLTGGVMLGGGKPSTPQPKTTPSTFTTTPKYRAPIGGKKPFTKSSSAADAQSWRRTNTSTSIRI</sequence>
<accession>A0A8H4QST6</accession>
<evidence type="ECO:0000313" key="3">
    <source>
        <dbReference type="Proteomes" id="UP000521872"/>
    </source>
</evidence>
<evidence type="ECO:0000313" key="2">
    <source>
        <dbReference type="EMBL" id="KAF4616699.1"/>
    </source>
</evidence>
<keyword evidence="3" id="KW-1185">Reference proteome</keyword>
<feature type="compositionally biased region" description="Low complexity" evidence="1">
    <location>
        <begin position="254"/>
        <end position="283"/>
    </location>
</feature>
<reference evidence="2 3" key="1">
    <citation type="submission" date="2019-12" db="EMBL/GenBank/DDBJ databases">
        <authorList>
            <person name="Floudas D."/>
            <person name="Bentzer J."/>
            <person name="Ahren D."/>
            <person name="Johansson T."/>
            <person name="Persson P."/>
            <person name="Tunlid A."/>
        </authorList>
    </citation>
    <scope>NUCLEOTIDE SEQUENCE [LARGE SCALE GENOMIC DNA]</scope>
    <source>
        <strain evidence="2 3">CBS 102.39</strain>
    </source>
</reference>
<organism evidence="2 3">
    <name type="scientific">Agrocybe pediades</name>
    <dbReference type="NCBI Taxonomy" id="84607"/>
    <lineage>
        <taxon>Eukaryota</taxon>
        <taxon>Fungi</taxon>
        <taxon>Dikarya</taxon>
        <taxon>Basidiomycota</taxon>
        <taxon>Agaricomycotina</taxon>
        <taxon>Agaricomycetes</taxon>
        <taxon>Agaricomycetidae</taxon>
        <taxon>Agaricales</taxon>
        <taxon>Agaricineae</taxon>
        <taxon>Strophariaceae</taxon>
        <taxon>Agrocybe</taxon>
    </lineage>
</organism>
<feature type="compositionally biased region" description="Polar residues" evidence="1">
    <location>
        <begin position="394"/>
        <end position="416"/>
    </location>
</feature>
<feature type="region of interest" description="Disordered" evidence="1">
    <location>
        <begin position="249"/>
        <end position="283"/>
    </location>
</feature>
<evidence type="ECO:0000256" key="1">
    <source>
        <dbReference type="SAM" id="MobiDB-lite"/>
    </source>
</evidence>
<protein>
    <submittedName>
        <fullName evidence="2">Uncharacterized protein</fullName>
    </submittedName>
</protein>
<dbReference type="AlphaFoldDB" id="A0A8H4QST6"/>
<comment type="caution">
    <text evidence="2">The sequence shown here is derived from an EMBL/GenBank/DDBJ whole genome shotgun (WGS) entry which is preliminary data.</text>
</comment>
<feature type="compositionally biased region" description="Low complexity" evidence="1">
    <location>
        <begin position="365"/>
        <end position="382"/>
    </location>
</feature>
<proteinExistence type="predicted"/>
<dbReference type="EMBL" id="JAACJL010000031">
    <property type="protein sequence ID" value="KAF4616699.1"/>
    <property type="molecule type" value="Genomic_DNA"/>
</dbReference>
<gene>
    <name evidence="2" type="ORF">D9613_008606</name>
</gene>
<name>A0A8H4QST6_9AGAR</name>